<dbReference type="Proteomes" id="UP000269292">
    <property type="component" value="Segment"/>
</dbReference>
<reference evidence="9 10" key="1">
    <citation type="submission" date="2018-08" db="EMBL/GenBank/DDBJ databases">
        <authorList>
            <person name="Washington J.M."/>
            <person name="Garlena R.A."/>
            <person name="Russell D.A."/>
            <person name="Pope W.H."/>
            <person name="Jacobs-Sera D."/>
            <person name="Hatfull G.F."/>
        </authorList>
    </citation>
    <scope>NUCLEOTIDE SEQUENCE [LARGE SCALE GENOMIC DNA]</scope>
</reference>
<keyword evidence="3" id="KW-0929">Antimicrobial</keyword>
<evidence type="ECO:0000256" key="7">
    <source>
        <dbReference type="SAM" id="MobiDB-lite"/>
    </source>
</evidence>
<dbReference type="KEGG" id="vg:60321119"/>
<keyword evidence="5" id="KW-0378">Hydrolase</keyword>
<organism evidence="9 10">
    <name type="scientific">Mycobacterium phage Saguaro</name>
    <dbReference type="NCBI Taxonomy" id="2315616"/>
    <lineage>
        <taxon>Viruses</taxon>
        <taxon>Duplodnaviria</taxon>
        <taxon>Heunggongvirae</taxon>
        <taxon>Uroviricota</taxon>
        <taxon>Caudoviricetes</taxon>
        <taxon>Bclasvirinae</taxon>
        <taxon>Saguarovirus</taxon>
        <taxon>Saguarovirus saguaro</taxon>
    </lineage>
</organism>
<feature type="domain" description="N-acetylmuramoyl-L-alanine amidase" evidence="8">
    <location>
        <begin position="216"/>
        <end position="348"/>
    </location>
</feature>
<dbReference type="GO" id="GO:0009254">
    <property type="term" value="P:peptidoglycan turnover"/>
    <property type="evidence" value="ECO:0007669"/>
    <property type="project" value="TreeGrafter"/>
</dbReference>
<dbReference type="SUPFAM" id="SSF55846">
    <property type="entry name" value="N-acetylmuramoyl-L-alanine amidase-like"/>
    <property type="match status" value="1"/>
</dbReference>
<dbReference type="GO" id="GO:0008745">
    <property type="term" value="F:N-acetylmuramoyl-L-alanine amidase activity"/>
    <property type="evidence" value="ECO:0007669"/>
    <property type="project" value="UniProtKB-EC"/>
</dbReference>
<dbReference type="Pfam" id="PF01510">
    <property type="entry name" value="Amidase_2"/>
    <property type="match status" value="1"/>
</dbReference>
<evidence type="ECO:0000256" key="3">
    <source>
        <dbReference type="ARBA" id="ARBA00022529"/>
    </source>
</evidence>
<feature type="compositionally biased region" description="Pro residues" evidence="7">
    <location>
        <begin position="170"/>
        <end position="188"/>
    </location>
</feature>
<dbReference type="Gene3D" id="3.40.80.10">
    <property type="entry name" value="Peptidoglycan recognition protein-like"/>
    <property type="match status" value="1"/>
</dbReference>
<feature type="region of interest" description="Disordered" evidence="7">
    <location>
        <begin position="166"/>
        <end position="191"/>
    </location>
</feature>
<dbReference type="GO" id="GO:0042742">
    <property type="term" value="P:defense response to bacterium"/>
    <property type="evidence" value="ECO:0007669"/>
    <property type="project" value="UniProtKB-KW"/>
</dbReference>
<dbReference type="InterPro" id="IPR036505">
    <property type="entry name" value="Amidase/PGRP_sf"/>
</dbReference>
<dbReference type="GO" id="GO:0001897">
    <property type="term" value="P:symbiont-mediated cytolysis of host cell"/>
    <property type="evidence" value="ECO:0007669"/>
    <property type="project" value="UniProtKB-ARBA"/>
</dbReference>
<dbReference type="GO" id="GO:0071555">
    <property type="term" value="P:cell wall organization"/>
    <property type="evidence" value="ECO:0007669"/>
    <property type="project" value="UniProtKB-KW"/>
</dbReference>
<dbReference type="InterPro" id="IPR002502">
    <property type="entry name" value="Amidase_domain"/>
</dbReference>
<gene>
    <name evidence="9" type="primary">49</name>
    <name evidence="9" type="ORF">SEA_SAGUARO_49</name>
</gene>
<dbReference type="GeneID" id="60321119"/>
<dbReference type="PANTHER" id="PTHR30417">
    <property type="entry name" value="N-ACETYLMURAMOYL-L-ALANINE AMIDASE AMID"/>
    <property type="match status" value="1"/>
</dbReference>
<evidence type="ECO:0000256" key="1">
    <source>
        <dbReference type="ARBA" id="ARBA00001561"/>
    </source>
</evidence>
<dbReference type="RefSeq" id="YP_009949712.1">
    <property type="nucleotide sequence ID" value="NC_051583.1"/>
</dbReference>
<dbReference type="PANTHER" id="PTHR30417:SF1">
    <property type="entry name" value="N-ACETYLMURAMOYL-L-ALANINE AMIDASE AMID"/>
    <property type="match status" value="1"/>
</dbReference>
<proteinExistence type="predicted"/>
<sequence>MGGVGWVWKAERPLLSQEEIARRVHQVSLKRGLDELATVLALMCIRQESDFWCPANQADPSSFNYPHDSESNDGRSVAYYQQQNGVAGETAPPGQDWWGPMSCRMNLECSTNTFLERLSDSYVTARDGAAAGRFIQNVQRSAFPHAYAKHWDYCWQLLDRALASGVTEPPTQPSPTLPAPVEPTPGIRPDPNWRGDPTFLLDLLRAWGVDVYEAEGARQRGHGDFGRISWVLWHHTGNRNETERGITHHPSLGLAANLLVFPDGRTCITGYGIAWHGGVGIYPGIPENGINQVSIGIECAHSGRSGDPWPTGQMEAMLRIGAAIKWFLGLPTGNQIAHKEWAGAENPLGINKQGKPDPVDIDMAWFRGEIARRAEAGPGAAGEDSWMSDPDVRQMIAEIYRETVTQKSPSRSFMAVDGALVDTPLGIDWNIDGNVWNIQTSLEYLCDVPYAVEVVETIAEHGVYEGTYAAGRQWNSERGQAYCRGLVALKAQLYAALAALAGPTGALTEAPAKKRAPARKRAPRKANQ</sequence>
<evidence type="ECO:0000256" key="5">
    <source>
        <dbReference type="ARBA" id="ARBA00022801"/>
    </source>
</evidence>
<comment type="catalytic activity">
    <reaction evidence="1">
        <text>Hydrolyzes the link between N-acetylmuramoyl residues and L-amino acid residues in certain cell-wall glycopeptides.</text>
        <dbReference type="EC" id="3.5.1.28"/>
    </reaction>
</comment>
<feature type="region of interest" description="Disordered" evidence="7">
    <location>
        <begin position="509"/>
        <end position="528"/>
    </location>
</feature>
<name>A0A386KB78_9CAUD</name>
<dbReference type="EC" id="3.5.1.28" evidence="2"/>
<evidence type="ECO:0000256" key="2">
    <source>
        <dbReference type="ARBA" id="ARBA00011901"/>
    </source>
</evidence>
<accession>A0A386KB78</accession>
<dbReference type="InterPro" id="IPR051206">
    <property type="entry name" value="NAMLAA_amidase_2"/>
</dbReference>
<keyword evidence="10" id="KW-1185">Reference proteome</keyword>
<evidence type="ECO:0000256" key="4">
    <source>
        <dbReference type="ARBA" id="ARBA00022638"/>
    </source>
</evidence>
<evidence type="ECO:0000256" key="6">
    <source>
        <dbReference type="ARBA" id="ARBA00023316"/>
    </source>
</evidence>
<dbReference type="SMART" id="SM00644">
    <property type="entry name" value="Ami_2"/>
    <property type="match status" value="1"/>
</dbReference>
<feature type="compositionally biased region" description="Basic residues" evidence="7">
    <location>
        <begin position="513"/>
        <end position="528"/>
    </location>
</feature>
<keyword evidence="6" id="KW-0961">Cell wall biogenesis/degradation</keyword>
<dbReference type="EMBL" id="MH744423">
    <property type="protein sequence ID" value="AYD82042.1"/>
    <property type="molecule type" value="Genomic_DNA"/>
</dbReference>
<keyword evidence="4" id="KW-0081">Bacteriolytic enzyme</keyword>
<protein>
    <recommendedName>
        <fullName evidence="2">N-acetylmuramoyl-L-alanine amidase</fullName>
        <ecNumber evidence="2">3.5.1.28</ecNumber>
    </recommendedName>
</protein>
<evidence type="ECO:0000313" key="9">
    <source>
        <dbReference type="EMBL" id="AYD82042.1"/>
    </source>
</evidence>
<evidence type="ECO:0000259" key="8">
    <source>
        <dbReference type="SMART" id="SM00644"/>
    </source>
</evidence>
<dbReference type="GO" id="GO:0009253">
    <property type="term" value="P:peptidoglycan catabolic process"/>
    <property type="evidence" value="ECO:0007669"/>
    <property type="project" value="InterPro"/>
</dbReference>
<evidence type="ECO:0000313" key="10">
    <source>
        <dbReference type="Proteomes" id="UP000269292"/>
    </source>
</evidence>